<evidence type="ECO:0000313" key="1">
    <source>
        <dbReference type="EMBL" id="MBB5635262.1"/>
    </source>
</evidence>
<name>A0A7W8ZJQ2_9SPHI</name>
<evidence type="ECO:0000313" key="2">
    <source>
        <dbReference type="Proteomes" id="UP000537204"/>
    </source>
</evidence>
<sequence>MSTAKTQLDIGYGQPIEIKIEFPVSVLSEYNGPDNLDETWDENISYIINESLNDNNLLIKEARIEIYPVSVKIEPAPARNDEVFSYELTLIIKPPGCNFQFIADSLTSAGYQKGLCIKKKSAYNGFETIYTDEYYNLNR</sequence>
<dbReference type="RefSeq" id="WP_183879732.1">
    <property type="nucleotide sequence ID" value="NZ_JACHCD010000004.1"/>
</dbReference>
<dbReference type="EMBL" id="JACHCE010000001">
    <property type="protein sequence ID" value="MBB5635262.1"/>
    <property type="molecule type" value="Genomic_DNA"/>
</dbReference>
<organism evidence="1 2">
    <name type="scientific">Pedobacter cryoconitis</name>
    <dbReference type="NCBI Taxonomy" id="188932"/>
    <lineage>
        <taxon>Bacteria</taxon>
        <taxon>Pseudomonadati</taxon>
        <taxon>Bacteroidota</taxon>
        <taxon>Sphingobacteriia</taxon>
        <taxon>Sphingobacteriales</taxon>
        <taxon>Sphingobacteriaceae</taxon>
        <taxon>Pedobacter</taxon>
    </lineage>
</organism>
<gene>
    <name evidence="1" type="ORF">HDE68_001147</name>
</gene>
<protein>
    <submittedName>
        <fullName evidence="1">Uncharacterized protein</fullName>
    </submittedName>
</protein>
<comment type="caution">
    <text evidence="1">The sequence shown here is derived from an EMBL/GenBank/DDBJ whole genome shotgun (WGS) entry which is preliminary data.</text>
</comment>
<reference evidence="1 2" key="1">
    <citation type="submission" date="2020-08" db="EMBL/GenBank/DDBJ databases">
        <title>Genomic Encyclopedia of Type Strains, Phase IV (KMG-V): Genome sequencing to study the core and pangenomes of soil and plant-associated prokaryotes.</title>
        <authorList>
            <person name="Whitman W."/>
        </authorList>
    </citation>
    <scope>NUCLEOTIDE SEQUENCE [LARGE SCALE GENOMIC DNA]</scope>
    <source>
        <strain evidence="1 2">S3M1</strain>
    </source>
</reference>
<proteinExistence type="predicted"/>
<accession>A0A7W8ZJQ2</accession>
<dbReference type="AlphaFoldDB" id="A0A7W8ZJQ2"/>
<dbReference type="Proteomes" id="UP000537204">
    <property type="component" value="Unassembled WGS sequence"/>
</dbReference>